<evidence type="ECO:0000313" key="4">
    <source>
        <dbReference type="Proteomes" id="UP000198668"/>
    </source>
</evidence>
<dbReference type="OrthoDB" id="9801697at2"/>
<protein>
    <submittedName>
        <fullName evidence="3">Acetyltransferase (Isoleucine patch superfamily)</fullName>
    </submittedName>
</protein>
<dbReference type="EMBL" id="FOQE01000042">
    <property type="protein sequence ID" value="SFH87293.1"/>
    <property type="molecule type" value="Genomic_DNA"/>
</dbReference>
<dbReference type="Proteomes" id="UP000198668">
    <property type="component" value="Unassembled WGS sequence"/>
</dbReference>
<accession>A0A1I3DKU3</accession>
<evidence type="ECO:0000256" key="1">
    <source>
        <dbReference type="ARBA" id="ARBA00022679"/>
    </source>
</evidence>
<gene>
    <name evidence="3" type="ORF">SAMN04489868_1425</name>
</gene>
<evidence type="ECO:0000313" key="3">
    <source>
        <dbReference type="EMBL" id="SFH87293.1"/>
    </source>
</evidence>
<dbReference type="Gene3D" id="2.160.10.10">
    <property type="entry name" value="Hexapeptide repeat proteins"/>
    <property type="match status" value="1"/>
</dbReference>
<keyword evidence="2" id="KW-0677">Repeat</keyword>
<evidence type="ECO:0000256" key="2">
    <source>
        <dbReference type="ARBA" id="ARBA00022737"/>
    </source>
</evidence>
<reference evidence="3 4" key="1">
    <citation type="submission" date="2016-10" db="EMBL/GenBank/DDBJ databases">
        <authorList>
            <person name="de Groot N.N."/>
        </authorList>
    </citation>
    <scope>NUCLEOTIDE SEQUENCE [LARGE SCALE GENOMIC DNA]</scope>
    <source>
        <strain evidence="3 4">DSM 27630</strain>
    </source>
</reference>
<dbReference type="Pfam" id="PF00132">
    <property type="entry name" value="Hexapep"/>
    <property type="match status" value="2"/>
</dbReference>
<organism evidence="3 4">
    <name type="scientific">Pisciglobus halotolerans</name>
    <dbReference type="NCBI Taxonomy" id="745365"/>
    <lineage>
        <taxon>Bacteria</taxon>
        <taxon>Bacillati</taxon>
        <taxon>Bacillota</taxon>
        <taxon>Bacilli</taxon>
        <taxon>Lactobacillales</taxon>
        <taxon>Carnobacteriaceae</taxon>
    </lineage>
</organism>
<keyword evidence="1 3" id="KW-0808">Transferase</keyword>
<dbReference type="InterPro" id="IPR050179">
    <property type="entry name" value="Trans_hexapeptide_repeat"/>
</dbReference>
<dbReference type="SUPFAM" id="SSF51161">
    <property type="entry name" value="Trimeric LpxA-like enzymes"/>
    <property type="match status" value="1"/>
</dbReference>
<dbReference type="RefSeq" id="WP_092093475.1">
    <property type="nucleotide sequence ID" value="NZ_FOQE01000042.1"/>
</dbReference>
<dbReference type="PROSITE" id="PS00101">
    <property type="entry name" value="HEXAPEP_TRANSFERASES"/>
    <property type="match status" value="1"/>
</dbReference>
<sequence length="194" mass="21915">MKKISKLFHRIRCIIFLKKGIYGKYGKKCIFKKNVFFDEKTNVGNYTYIGDNTMITDAKIGNYCSIAPNVMIGLGEHDVNEISTSFRLVKAYQDSNKVKSLTEKKITIGNDVWIGTHAVIKRGVNVGNGAIIGAGAVVTKNVPDFSIVVGVPAKIIKYRFSSEFRLKIKKSNWWDYDINIAAKKIKKLKEENRT</sequence>
<dbReference type="InterPro" id="IPR001451">
    <property type="entry name" value="Hexapep"/>
</dbReference>
<dbReference type="InterPro" id="IPR018357">
    <property type="entry name" value="Hexapep_transf_CS"/>
</dbReference>
<dbReference type="PANTHER" id="PTHR43300">
    <property type="entry name" value="ACETYLTRANSFERASE"/>
    <property type="match status" value="1"/>
</dbReference>
<dbReference type="AlphaFoldDB" id="A0A1I3DKU3"/>
<dbReference type="GO" id="GO:0016740">
    <property type="term" value="F:transferase activity"/>
    <property type="evidence" value="ECO:0007669"/>
    <property type="project" value="UniProtKB-KW"/>
</dbReference>
<dbReference type="CDD" id="cd03349">
    <property type="entry name" value="LbH_XAT"/>
    <property type="match status" value="1"/>
</dbReference>
<name>A0A1I3DKU3_9LACT</name>
<keyword evidence="4" id="KW-1185">Reference proteome</keyword>
<proteinExistence type="predicted"/>
<dbReference type="InterPro" id="IPR011004">
    <property type="entry name" value="Trimer_LpxA-like_sf"/>
</dbReference>